<keyword evidence="6 8" id="KW-0472">Membrane</keyword>
<evidence type="ECO:0000256" key="7">
    <source>
        <dbReference type="ARBA" id="ARBA00023228"/>
    </source>
</evidence>
<evidence type="ECO:0000256" key="6">
    <source>
        <dbReference type="ARBA" id="ARBA00023136"/>
    </source>
</evidence>
<comment type="subcellular location">
    <subcellularLocation>
        <location evidence="1">Lysosome membrane</location>
        <topology evidence="1">Multi-pass membrane protein</topology>
    </subcellularLocation>
</comment>
<keyword evidence="7" id="KW-0458">Lysosome</keyword>
<dbReference type="PANTHER" id="PTHR23512">
    <property type="entry name" value="MAJOR FACILITATOR SUPERFAMILY DOMAIN-CONTAINING PROTEIN 1"/>
    <property type="match status" value="1"/>
</dbReference>
<feature type="transmembrane region" description="Helical" evidence="8">
    <location>
        <begin position="27"/>
        <end position="45"/>
    </location>
</feature>
<dbReference type="Gene3D" id="1.20.1250.20">
    <property type="entry name" value="MFS general substrate transporter like domains"/>
    <property type="match status" value="1"/>
</dbReference>
<dbReference type="PANTHER" id="PTHR23512:SF3">
    <property type="entry name" value="MAJOR FACILITATOR SUPERFAMILY DOMAIN-CONTAINING PROTEIN 1"/>
    <property type="match status" value="1"/>
</dbReference>
<feature type="transmembrane region" description="Helical" evidence="8">
    <location>
        <begin position="210"/>
        <end position="227"/>
    </location>
</feature>
<comment type="caution">
    <text evidence="9">The sequence shown here is derived from an EMBL/GenBank/DDBJ whole genome shotgun (WGS) entry which is preliminary data.</text>
</comment>
<comment type="similarity">
    <text evidence="2">Belongs to the major facilitator superfamily.</text>
</comment>
<dbReference type="SUPFAM" id="SSF103473">
    <property type="entry name" value="MFS general substrate transporter"/>
    <property type="match status" value="2"/>
</dbReference>
<keyword evidence="3" id="KW-0813">Transport</keyword>
<reference evidence="9" key="1">
    <citation type="submission" date="2021-02" db="EMBL/GenBank/DDBJ databases">
        <authorList>
            <person name="Nowell W R."/>
        </authorList>
    </citation>
    <scope>NUCLEOTIDE SEQUENCE</scope>
</reference>
<protein>
    <submittedName>
        <fullName evidence="9">Uncharacterized protein</fullName>
    </submittedName>
</protein>
<dbReference type="AlphaFoldDB" id="A0A814WXF5"/>
<evidence type="ECO:0000256" key="2">
    <source>
        <dbReference type="ARBA" id="ARBA00008335"/>
    </source>
</evidence>
<keyword evidence="10" id="KW-1185">Reference proteome</keyword>
<dbReference type="InterPro" id="IPR036259">
    <property type="entry name" value="MFS_trans_sf"/>
</dbReference>
<gene>
    <name evidence="9" type="ORF">QVE165_LOCUS26217</name>
</gene>
<evidence type="ECO:0000256" key="3">
    <source>
        <dbReference type="ARBA" id="ARBA00022448"/>
    </source>
</evidence>
<feature type="transmembrane region" description="Helical" evidence="8">
    <location>
        <begin position="140"/>
        <end position="164"/>
    </location>
</feature>
<dbReference type="GO" id="GO:0005765">
    <property type="term" value="C:lysosomal membrane"/>
    <property type="evidence" value="ECO:0007669"/>
    <property type="project" value="UniProtKB-SubCell"/>
</dbReference>
<organism evidence="9 10">
    <name type="scientific">Adineta steineri</name>
    <dbReference type="NCBI Taxonomy" id="433720"/>
    <lineage>
        <taxon>Eukaryota</taxon>
        <taxon>Metazoa</taxon>
        <taxon>Spiralia</taxon>
        <taxon>Gnathifera</taxon>
        <taxon>Rotifera</taxon>
        <taxon>Eurotatoria</taxon>
        <taxon>Bdelloidea</taxon>
        <taxon>Adinetida</taxon>
        <taxon>Adinetidae</taxon>
        <taxon>Adineta</taxon>
    </lineage>
</organism>
<feature type="transmembrane region" description="Helical" evidence="8">
    <location>
        <begin position="233"/>
        <end position="252"/>
    </location>
</feature>
<name>A0A814WXF5_9BILA</name>
<evidence type="ECO:0000256" key="5">
    <source>
        <dbReference type="ARBA" id="ARBA00022989"/>
    </source>
</evidence>
<dbReference type="EMBL" id="CAJNOM010000194">
    <property type="protein sequence ID" value="CAF1208347.1"/>
    <property type="molecule type" value="Genomic_DNA"/>
</dbReference>
<keyword evidence="4 8" id="KW-0812">Transmembrane</keyword>
<sequence>MADLREENASLVDQNSNNKILDPRGRYLRWIAMIFMCFLPFGAYYCDDNPAGLQDVMKEDLKISSSTFTSFYSWYSWPNVIESLSSAQSAYTVSWFFGKQLNFVFGLQLSFSRVASLINLNTIRPIYDSLDSHISGPRRIGVTLLIAASTCIFSLGCALILWWLDNRHRRGHHKDNPNDAAASLWPLVAFLVPKQMLGTAYGLMQSIQNLGFAIINILTGLILDQYGYFMLEIFFIVCLEIALLAAAFLYVYNSFKKGLLNDSPAVRQAKQEQLLKMSSPPQIFINAITSTPVDPENREKTRATTNIQANVSSTC</sequence>
<evidence type="ECO:0000256" key="8">
    <source>
        <dbReference type="SAM" id="Phobius"/>
    </source>
</evidence>
<evidence type="ECO:0000256" key="1">
    <source>
        <dbReference type="ARBA" id="ARBA00004155"/>
    </source>
</evidence>
<proteinExistence type="inferred from homology"/>
<accession>A0A814WXF5</accession>
<evidence type="ECO:0000313" key="10">
    <source>
        <dbReference type="Proteomes" id="UP000663832"/>
    </source>
</evidence>
<evidence type="ECO:0000256" key="4">
    <source>
        <dbReference type="ARBA" id="ARBA00022692"/>
    </source>
</evidence>
<evidence type="ECO:0000313" key="9">
    <source>
        <dbReference type="EMBL" id="CAF1208347.1"/>
    </source>
</evidence>
<dbReference type="OrthoDB" id="424834at2759"/>
<dbReference type="Proteomes" id="UP000663832">
    <property type="component" value="Unassembled WGS sequence"/>
</dbReference>
<keyword evidence="5 8" id="KW-1133">Transmembrane helix</keyword>
<dbReference type="InterPro" id="IPR052187">
    <property type="entry name" value="MFSD1"/>
</dbReference>